<gene>
    <name evidence="8" type="primary">WBGene00105518</name>
</gene>
<feature type="binding site" evidence="6">
    <location>
        <position position="265"/>
    </location>
    <ligand>
        <name>Zn(2+)</name>
        <dbReference type="ChEBI" id="CHEBI:29105"/>
    </ligand>
</feature>
<evidence type="ECO:0000256" key="2">
    <source>
        <dbReference type="ARBA" id="ARBA00022679"/>
    </source>
</evidence>
<dbReference type="Pfam" id="PF02574">
    <property type="entry name" value="S-methyl_trans"/>
    <property type="match status" value="1"/>
</dbReference>
<feature type="compositionally biased region" description="Acidic residues" evidence="7">
    <location>
        <begin position="422"/>
        <end position="434"/>
    </location>
</feature>
<accession>A0A2A6BCI7</accession>
<feature type="binding site" evidence="6">
    <location>
        <position position="331"/>
    </location>
    <ligand>
        <name>Zn(2+)</name>
        <dbReference type="ChEBI" id="CHEBI:29105"/>
    </ligand>
</feature>
<dbReference type="InterPro" id="IPR036589">
    <property type="entry name" value="HCY_dom_sf"/>
</dbReference>
<evidence type="ECO:0000256" key="3">
    <source>
        <dbReference type="ARBA" id="ARBA00022723"/>
    </source>
</evidence>
<comment type="pathway">
    <text evidence="5">Amino-acid biosynthesis; L-methionine biosynthesis via de novo pathway.</text>
</comment>
<evidence type="ECO:0000256" key="6">
    <source>
        <dbReference type="PROSITE-ProRule" id="PRU00333"/>
    </source>
</evidence>
<evidence type="ECO:0000256" key="7">
    <source>
        <dbReference type="SAM" id="MobiDB-lite"/>
    </source>
</evidence>
<accession>A0A8R1UAZ3</accession>
<dbReference type="PANTHER" id="PTHR46015:SF1">
    <property type="entry name" value="HOMOCYSTEINE S-METHYLTRANSFERASE-LIKE ISOFORM 1"/>
    <property type="match status" value="1"/>
</dbReference>
<evidence type="ECO:0000256" key="1">
    <source>
        <dbReference type="ARBA" id="ARBA00022603"/>
    </source>
</evidence>
<sequence>MPCESNALPPSQSNPISALVMEVMDSSPPEKDKKKVKKLAFKAYLDDKKAKNELVFLDGSFSTELEKENVDFENHIGWTAYANFEFLDKVQAVYESYINIGCDIITTNTYHHAYETLAPIYGCNATNSAFRAAINTAHIARFAHKNEDNVRILLSIGSYAITQRDGSEYTGAYAATVDPQHVRRYYLNQLVFARPLDYDGVIFETIPTKIDVEMIINAIREQSAIHDVIVSFSLNKLNLRDGTPLQDAVRMLLNVSQIIGVGVNCTNPADGVDQIKSIVDCGWIDAGKHIFIYPNSGEAWVDGQYQGQKCALHNYVKDWHTAGALAVGGCCRVGVPELTKIRNAIYKINGVTEPPVRFRPSPSTIHPEGWFDPWEDSDDNEQEDFDKHEESIVQVMEIEKEVLLLSQLPSPNKVDDTTNLESELEDGELPDMIN</sequence>
<evidence type="ECO:0000313" key="8">
    <source>
        <dbReference type="EnsemblMetazoa" id="PPA15964.1"/>
    </source>
</evidence>
<evidence type="ECO:0000313" key="9">
    <source>
        <dbReference type="Proteomes" id="UP000005239"/>
    </source>
</evidence>
<dbReference type="PANTHER" id="PTHR46015">
    <property type="entry name" value="ZGC:172121"/>
    <property type="match status" value="1"/>
</dbReference>
<feature type="binding site" evidence="6">
    <location>
        <position position="330"/>
    </location>
    <ligand>
        <name>Zn(2+)</name>
        <dbReference type="ChEBI" id="CHEBI:29105"/>
    </ligand>
</feature>
<reference evidence="9" key="1">
    <citation type="journal article" date="2008" name="Nat. Genet.">
        <title>The Pristionchus pacificus genome provides a unique perspective on nematode lifestyle and parasitism.</title>
        <authorList>
            <person name="Dieterich C."/>
            <person name="Clifton S.W."/>
            <person name="Schuster L.N."/>
            <person name="Chinwalla A."/>
            <person name="Delehaunty K."/>
            <person name="Dinkelacker I."/>
            <person name="Fulton L."/>
            <person name="Fulton R."/>
            <person name="Godfrey J."/>
            <person name="Minx P."/>
            <person name="Mitreva M."/>
            <person name="Roeseler W."/>
            <person name="Tian H."/>
            <person name="Witte H."/>
            <person name="Yang S.P."/>
            <person name="Wilson R.K."/>
            <person name="Sommer R.J."/>
        </authorList>
    </citation>
    <scope>NUCLEOTIDE SEQUENCE [LARGE SCALE GENOMIC DNA]</scope>
    <source>
        <strain evidence="9">PS312</strain>
    </source>
</reference>
<evidence type="ECO:0000256" key="4">
    <source>
        <dbReference type="ARBA" id="ARBA00022833"/>
    </source>
</evidence>
<dbReference type="OrthoDB" id="261426at2759"/>
<dbReference type="GO" id="GO:0008898">
    <property type="term" value="F:S-adenosylmethionine-homocysteine S-methyltransferase activity"/>
    <property type="evidence" value="ECO:0000318"/>
    <property type="project" value="GO_Central"/>
</dbReference>
<dbReference type="PROSITE" id="PS50970">
    <property type="entry name" value="HCY"/>
    <property type="match status" value="1"/>
</dbReference>
<keyword evidence="2 6" id="KW-0808">Transferase</keyword>
<dbReference type="GO" id="GO:0009086">
    <property type="term" value="P:methionine biosynthetic process"/>
    <property type="evidence" value="ECO:0000318"/>
    <property type="project" value="GO_Central"/>
</dbReference>
<organism evidence="8 9">
    <name type="scientific">Pristionchus pacificus</name>
    <name type="common">Parasitic nematode worm</name>
    <dbReference type="NCBI Taxonomy" id="54126"/>
    <lineage>
        <taxon>Eukaryota</taxon>
        <taxon>Metazoa</taxon>
        <taxon>Ecdysozoa</taxon>
        <taxon>Nematoda</taxon>
        <taxon>Chromadorea</taxon>
        <taxon>Rhabditida</taxon>
        <taxon>Rhabditina</taxon>
        <taxon>Diplogasteromorpha</taxon>
        <taxon>Diplogasteroidea</taxon>
        <taxon>Neodiplogasteridae</taxon>
        <taxon>Pristionchus</taxon>
    </lineage>
</organism>
<keyword evidence="4 6" id="KW-0862">Zinc</keyword>
<feature type="compositionally biased region" description="Acidic residues" evidence="7">
    <location>
        <begin position="373"/>
        <end position="384"/>
    </location>
</feature>
<dbReference type="InterPro" id="IPR003726">
    <property type="entry name" value="HCY_dom"/>
</dbReference>
<dbReference type="Gene3D" id="3.20.20.330">
    <property type="entry name" value="Homocysteine-binding-like domain"/>
    <property type="match status" value="1"/>
</dbReference>
<keyword evidence="1 6" id="KW-0489">Methyltransferase</keyword>
<feature type="region of interest" description="Disordered" evidence="7">
    <location>
        <begin position="358"/>
        <end position="387"/>
    </location>
</feature>
<protein>
    <submittedName>
        <fullName evidence="8">Hcy-binding domain-containing protein</fullName>
    </submittedName>
</protein>
<dbReference type="GO" id="GO:0046872">
    <property type="term" value="F:metal ion binding"/>
    <property type="evidence" value="ECO:0007669"/>
    <property type="project" value="UniProtKB-KW"/>
</dbReference>
<dbReference type="GO" id="GO:0032259">
    <property type="term" value="P:methylation"/>
    <property type="evidence" value="ECO:0007669"/>
    <property type="project" value="UniProtKB-KW"/>
</dbReference>
<dbReference type="SUPFAM" id="SSF82282">
    <property type="entry name" value="Homocysteine S-methyltransferase"/>
    <property type="match status" value="1"/>
</dbReference>
<dbReference type="InterPro" id="IPR051486">
    <property type="entry name" value="Hcy_S-methyltransferase"/>
</dbReference>
<keyword evidence="3 6" id="KW-0479">Metal-binding</keyword>
<comment type="cofactor">
    <cofactor evidence="6">
        <name>Zn(2+)</name>
        <dbReference type="ChEBI" id="CHEBI:29105"/>
    </cofactor>
</comment>
<keyword evidence="9" id="KW-1185">Reference proteome</keyword>
<dbReference type="Proteomes" id="UP000005239">
    <property type="component" value="Unassembled WGS sequence"/>
</dbReference>
<reference evidence="8" key="2">
    <citation type="submission" date="2022-06" db="UniProtKB">
        <authorList>
            <consortium name="EnsemblMetazoa"/>
        </authorList>
    </citation>
    <scope>IDENTIFICATION</scope>
    <source>
        <strain evidence="8">PS312</strain>
    </source>
</reference>
<proteinExistence type="predicted"/>
<dbReference type="GO" id="GO:0033528">
    <property type="term" value="P:S-methylmethionine cycle"/>
    <property type="evidence" value="ECO:0000318"/>
    <property type="project" value="GO_Central"/>
</dbReference>
<name>A0A2A6BCI7_PRIPA</name>
<dbReference type="AlphaFoldDB" id="A0A2A6BCI7"/>
<dbReference type="EnsemblMetazoa" id="PPA15964.1">
    <property type="protein sequence ID" value="PPA15964.1"/>
    <property type="gene ID" value="WBGene00105518"/>
</dbReference>
<feature type="region of interest" description="Disordered" evidence="7">
    <location>
        <begin position="407"/>
        <end position="434"/>
    </location>
</feature>
<evidence type="ECO:0000256" key="5">
    <source>
        <dbReference type="ARBA" id="ARBA00034478"/>
    </source>
</evidence>